<evidence type="ECO:0000313" key="1">
    <source>
        <dbReference type="EMBL" id="RKN65886.1"/>
    </source>
</evidence>
<organism evidence="1 2">
    <name type="scientific">Streptomyces klenkii</name>
    <dbReference type="NCBI Taxonomy" id="1420899"/>
    <lineage>
        <taxon>Bacteria</taxon>
        <taxon>Bacillati</taxon>
        <taxon>Actinomycetota</taxon>
        <taxon>Actinomycetes</taxon>
        <taxon>Kitasatosporales</taxon>
        <taxon>Streptomycetaceae</taxon>
        <taxon>Streptomyces</taxon>
    </lineage>
</organism>
<dbReference type="Proteomes" id="UP000270343">
    <property type="component" value="Unassembled WGS sequence"/>
</dbReference>
<keyword evidence="2" id="KW-1185">Reference proteome</keyword>
<proteinExistence type="predicted"/>
<dbReference type="AlphaFoldDB" id="A0A3B0B2D8"/>
<sequence>MDVVTVPPDAAGVEDGGMLPPAGSLVIYTGDASSRTWRGLREAILRADWQPVRDTPGPKRPAKMVAASHFFDVRCAGHTLVRDLVLPAGTPFRTLTLPYTGGPVADADFDVVEHIDRGASEVRTEHLLLLRAPELSRVERELLESVGPELRHIHMGPPRPCGSYTTMEQVTAVVERMATDAVRDKHRAGVVPGERAMALPEAVAGEATGQQGDLAASVARLLATRRRLLFG</sequence>
<dbReference type="EMBL" id="RBAM01000010">
    <property type="protein sequence ID" value="RKN65886.1"/>
    <property type="molecule type" value="Genomic_DNA"/>
</dbReference>
<gene>
    <name evidence="1" type="ORF">D7231_24015</name>
</gene>
<evidence type="ECO:0000313" key="2">
    <source>
        <dbReference type="Proteomes" id="UP000270343"/>
    </source>
</evidence>
<comment type="caution">
    <text evidence="1">The sequence shown here is derived from an EMBL/GenBank/DDBJ whole genome shotgun (WGS) entry which is preliminary data.</text>
</comment>
<accession>A0A3B0B2D8</accession>
<reference evidence="1 2" key="1">
    <citation type="journal article" date="2015" name="Antonie Van Leeuwenhoek">
        <title>Streptomyces klenkii sp. nov., isolated from deep marine sediment.</title>
        <authorList>
            <person name="Veyisoglu A."/>
            <person name="Sahin N."/>
        </authorList>
    </citation>
    <scope>NUCLEOTIDE SEQUENCE [LARGE SCALE GENOMIC DNA]</scope>
    <source>
        <strain evidence="1 2">KCTC 29202</strain>
    </source>
</reference>
<name>A0A3B0B2D8_9ACTN</name>
<protein>
    <submittedName>
        <fullName evidence="1">Uncharacterized protein</fullName>
    </submittedName>
</protein>